<dbReference type="InterPro" id="IPR039935">
    <property type="entry name" value="YML079W-like"/>
</dbReference>
<dbReference type="PANTHER" id="PTHR33387">
    <property type="entry name" value="RMLC-LIKE JELLY ROLL FOLD PROTEIN"/>
    <property type="match status" value="1"/>
</dbReference>
<dbReference type="Pfam" id="PF06172">
    <property type="entry name" value="Cupin_5"/>
    <property type="match status" value="1"/>
</dbReference>
<accession>A0A2N3VJP3</accession>
<gene>
    <name evidence="2" type="ORF">ATK86_6297</name>
</gene>
<dbReference type="InterPro" id="IPR014710">
    <property type="entry name" value="RmlC-like_jellyroll"/>
</dbReference>
<dbReference type="AlphaFoldDB" id="A0A2N3VJP3"/>
<comment type="caution">
    <text evidence="2">The sequence shown here is derived from an EMBL/GenBank/DDBJ whole genome shotgun (WGS) entry which is preliminary data.</text>
</comment>
<sequence length="228" mass="24569">MTPTDTEPMLVTTLDAWRAGGDLLPVDDDRTARAEDDESALLVADALSSTAQVLVITPRGAAPTAEQLPAGQVRWARRGPAGRHTELLHRPSTAETLDLLPHPEGGWFRETWRSAHTFDPTGYPGPRAAATGILFLLPANEQSIWHAVRSDELWMWHRGGPLELVLGGDGDTPATTETVILGPAIESGHRVQQLVPAGCWQAARPCGGEEVLVSCVVAPGFDFEDFRS</sequence>
<dbReference type="Gene3D" id="2.60.120.10">
    <property type="entry name" value="Jelly Rolls"/>
    <property type="match status" value="1"/>
</dbReference>
<evidence type="ECO:0000313" key="3">
    <source>
        <dbReference type="Proteomes" id="UP000233766"/>
    </source>
</evidence>
<evidence type="ECO:0000313" key="2">
    <source>
        <dbReference type="EMBL" id="PKV81825.1"/>
    </source>
</evidence>
<dbReference type="CDD" id="cd06121">
    <property type="entry name" value="cupin_YML079wp"/>
    <property type="match status" value="1"/>
</dbReference>
<dbReference type="InterPro" id="IPR009327">
    <property type="entry name" value="Cupin_DUF985"/>
</dbReference>
<dbReference type="PANTHER" id="PTHR33387:SF3">
    <property type="entry name" value="DUF985 DOMAIN-CONTAINING PROTEIN"/>
    <property type="match status" value="1"/>
</dbReference>
<organism evidence="2 3">
    <name type="scientific">Nocardia fluminea</name>
    <dbReference type="NCBI Taxonomy" id="134984"/>
    <lineage>
        <taxon>Bacteria</taxon>
        <taxon>Bacillati</taxon>
        <taxon>Actinomycetota</taxon>
        <taxon>Actinomycetes</taxon>
        <taxon>Mycobacteriales</taxon>
        <taxon>Nocardiaceae</taxon>
        <taxon>Nocardia</taxon>
    </lineage>
</organism>
<dbReference type="Proteomes" id="UP000233766">
    <property type="component" value="Unassembled WGS sequence"/>
</dbReference>
<proteinExistence type="predicted"/>
<name>A0A2N3VJP3_9NOCA</name>
<feature type="domain" description="DUF985" evidence="1">
    <location>
        <begin position="94"/>
        <end position="227"/>
    </location>
</feature>
<reference evidence="2 3" key="1">
    <citation type="submission" date="2017-12" db="EMBL/GenBank/DDBJ databases">
        <title>Sequencing the genomes of 1000 Actinobacteria strains.</title>
        <authorList>
            <person name="Klenk H.-P."/>
        </authorList>
    </citation>
    <scope>NUCLEOTIDE SEQUENCE [LARGE SCALE GENOMIC DNA]</scope>
    <source>
        <strain evidence="2 3">DSM 44489</strain>
    </source>
</reference>
<dbReference type="InterPro" id="IPR011051">
    <property type="entry name" value="RmlC_Cupin_sf"/>
</dbReference>
<keyword evidence="3" id="KW-1185">Reference proteome</keyword>
<protein>
    <submittedName>
        <fullName evidence="2">Putative cupin superfamily sugar epimerase</fullName>
    </submittedName>
</protein>
<dbReference type="SUPFAM" id="SSF51182">
    <property type="entry name" value="RmlC-like cupins"/>
    <property type="match status" value="1"/>
</dbReference>
<evidence type="ECO:0000259" key="1">
    <source>
        <dbReference type="Pfam" id="PF06172"/>
    </source>
</evidence>
<dbReference type="EMBL" id="PJMW01000002">
    <property type="protein sequence ID" value="PKV81825.1"/>
    <property type="molecule type" value="Genomic_DNA"/>
</dbReference>